<evidence type="ECO:0000256" key="2">
    <source>
        <dbReference type="ARBA" id="ARBA00022617"/>
    </source>
</evidence>
<sequence>MRYRSPSTRSTGYMAALATLLALALQACGGGSSAPETGPGETTDGALSARASLGKQIFHDASLSASGRQSCASCHAAETGNAGPRSTGVTEPGGVALELQGGRTSPSIRYLAGNKAFGFDAEGTPNGGFFWDGRAASLQDQAGKPFFNPKEMANASTEELIARLAKAPYAPAFQQEFGADILRRPADALARMQLALQAFQLEDASLRAFSSKYDEFLRGRITLSEPELRGLALFNAKDKGNCAACHPSARGADGSFPLFTDFSYDALGVPRNTALAQNADPSFYDLGLCAREGGDMAARRDLCGAFKVPSLRNVALRKAFFHNGRFTDLREVLSFYVQRDVAPEKWYPRLPDGSIDKFNDLPVELRGNVNVSEGPYNRRPGQAPALSEAEIDDLLAFLRTLSDAR</sequence>
<evidence type="ECO:0000256" key="5">
    <source>
        <dbReference type="ARBA" id="ARBA00023002"/>
    </source>
</evidence>
<dbReference type="EMBL" id="CP116346">
    <property type="protein sequence ID" value="WIT14139.1"/>
    <property type="molecule type" value="Genomic_DNA"/>
</dbReference>
<accession>A0AA95NGX1</accession>
<evidence type="ECO:0000256" key="7">
    <source>
        <dbReference type="PROSITE-ProRule" id="PRU00433"/>
    </source>
</evidence>
<dbReference type="PROSITE" id="PS51257">
    <property type="entry name" value="PROKAR_LIPOPROTEIN"/>
    <property type="match status" value="1"/>
</dbReference>
<dbReference type="InterPro" id="IPR004852">
    <property type="entry name" value="Di-haem_cyt_c_peroxidsae"/>
</dbReference>
<dbReference type="Gene3D" id="1.10.760.10">
    <property type="entry name" value="Cytochrome c-like domain"/>
    <property type="match status" value="2"/>
</dbReference>
<gene>
    <name evidence="10" type="ORF">PFX98_11085</name>
</gene>
<protein>
    <submittedName>
        <fullName evidence="10">Cytochrome c peroxidase</fullName>
    </submittedName>
</protein>
<evidence type="ECO:0000256" key="1">
    <source>
        <dbReference type="ARBA" id="ARBA00004196"/>
    </source>
</evidence>
<dbReference type="InterPro" id="IPR009056">
    <property type="entry name" value="Cyt_c-like_dom"/>
</dbReference>
<dbReference type="InterPro" id="IPR036909">
    <property type="entry name" value="Cyt_c-like_dom_sf"/>
</dbReference>
<dbReference type="PANTHER" id="PTHR30600">
    <property type="entry name" value="CYTOCHROME C PEROXIDASE-RELATED"/>
    <property type="match status" value="1"/>
</dbReference>
<keyword evidence="6 7" id="KW-0408">Iron</keyword>
<dbReference type="GO" id="GO:0020037">
    <property type="term" value="F:heme binding"/>
    <property type="evidence" value="ECO:0007669"/>
    <property type="project" value="InterPro"/>
</dbReference>
<evidence type="ECO:0000256" key="4">
    <source>
        <dbReference type="ARBA" id="ARBA00022729"/>
    </source>
</evidence>
<keyword evidence="4 8" id="KW-0732">Signal</keyword>
<dbReference type="GO" id="GO:0004130">
    <property type="term" value="F:cytochrome-c peroxidase activity"/>
    <property type="evidence" value="ECO:0007669"/>
    <property type="project" value="TreeGrafter"/>
</dbReference>
<feature type="signal peptide" evidence="8">
    <location>
        <begin position="1"/>
        <end position="29"/>
    </location>
</feature>
<evidence type="ECO:0000313" key="10">
    <source>
        <dbReference type="EMBL" id="WIT14139.1"/>
    </source>
</evidence>
<keyword evidence="3 7" id="KW-0479">Metal-binding</keyword>
<keyword evidence="11" id="KW-1185">Reference proteome</keyword>
<dbReference type="Pfam" id="PF03150">
    <property type="entry name" value="CCP_MauG"/>
    <property type="match status" value="1"/>
</dbReference>
<evidence type="ECO:0000256" key="3">
    <source>
        <dbReference type="ARBA" id="ARBA00022723"/>
    </source>
</evidence>
<dbReference type="PROSITE" id="PS51007">
    <property type="entry name" value="CYTC"/>
    <property type="match status" value="2"/>
</dbReference>
<evidence type="ECO:0000256" key="6">
    <source>
        <dbReference type="ARBA" id="ARBA00023004"/>
    </source>
</evidence>
<feature type="domain" description="Cytochrome c" evidence="9">
    <location>
        <begin position="49"/>
        <end position="168"/>
    </location>
</feature>
<dbReference type="InterPro" id="IPR051395">
    <property type="entry name" value="Cytochrome_c_Peroxidase/MauG"/>
</dbReference>
<dbReference type="Proteomes" id="UP001177769">
    <property type="component" value="Chromosome"/>
</dbReference>
<dbReference type="KEGG" id="pais:PFX98_11085"/>
<proteinExistence type="predicted"/>
<keyword evidence="10" id="KW-0575">Peroxidase</keyword>
<keyword evidence="5" id="KW-0560">Oxidoreductase</keyword>
<feature type="domain" description="Cytochrome c" evidence="9">
    <location>
        <begin position="225"/>
        <end position="402"/>
    </location>
</feature>
<feature type="chain" id="PRO_5041665523" evidence="8">
    <location>
        <begin position="30"/>
        <end position="405"/>
    </location>
</feature>
<comment type="subcellular location">
    <subcellularLocation>
        <location evidence="1">Cell envelope</location>
    </subcellularLocation>
</comment>
<keyword evidence="2 7" id="KW-0349">Heme</keyword>
<evidence type="ECO:0000259" key="9">
    <source>
        <dbReference type="PROSITE" id="PS51007"/>
    </source>
</evidence>
<dbReference type="PANTHER" id="PTHR30600:SF10">
    <property type="entry name" value="BLL6722 PROTEIN"/>
    <property type="match status" value="1"/>
</dbReference>
<dbReference type="SUPFAM" id="SSF46626">
    <property type="entry name" value="Cytochrome c"/>
    <property type="match status" value="2"/>
</dbReference>
<dbReference type="RefSeq" id="WP_285235267.1">
    <property type="nucleotide sequence ID" value="NZ_CP116346.1"/>
</dbReference>
<evidence type="ECO:0000256" key="8">
    <source>
        <dbReference type="SAM" id="SignalP"/>
    </source>
</evidence>
<dbReference type="GO" id="GO:0030313">
    <property type="term" value="C:cell envelope"/>
    <property type="evidence" value="ECO:0007669"/>
    <property type="project" value="UniProtKB-SubCell"/>
</dbReference>
<organism evidence="10 11">
    <name type="scientific">Paucibacter sediminis</name>
    <dbReference type="NCBI Taxonomy" id="3019553"/>
    <lineage>
        <taxon>Bacteria</taxon>
        <taxon>Pseudomonadati</taxon>
        <taxon>Pseudomonadota</taxon>
        <taxon>Betaproteobacteria</taxon>
        <taxon>Burkholderiales</taxon>
        <taxon>Sphaerotilaceae</taxon>
        <taxon>Roseateles</taxon>
    </lineage>
</organism>
<reference evidence="10" key="1">
    <citation type="submission" date="2023-01" db="EMBL/GenBank/DDBJ databases">
        <title>Whole genome sequence of Paucibacter sp. S2-9 isolated from pond sediment.</title>
        <authorList>
            <person name="Jung J.Y."/>
        </authorList>
    </citation>
    <scope>NUCLEOTIDE SEQUENCE</scope>
    <source>
        <strain evidence="10">S2-9</strain>
    </source>
</reference>
<evidence type="ECO:0000313" key="11">
    <source>
        <dbReference type="Proteomes" id="UP001177769"/>
    </source>
</evidence>
<dbReference type="GO" id="GO:0009055">
    <property type="term" value="F:electron transfer activity"/>
    <property type="evidence" value="ECO:0007669"/>
    <property type="project" value="InterPro"/>
</dbReference>
<dbReference type="AlphaFoldDB" id="A0AA95NGX1"/>
<dbReference type="GO" id="GO:0046872">
    <property type="term" value="F:metal ion binding"/>
    <property type="evidence" value="ECO:0007669"/>
    <property type="project" value="UniProtKB-KW"/>
</dbReference>
<name>A0AA95NGX1_9BURK</name>